<evidence type="ECO:0000256" key="1">
    <source>
        <dbReference type="ARBA" id="ARBA00001946"/>
    </source>
</evidence>
<evidence type="ECO:0000256" key="8">
    <source>
        <dbReference type="ARBA" id="ARBA00022741"/>
    </source>
</evidence>
<dbReference type="GO" id="GO:0004845">
    <property type="term" value="F:uracil phosphoribosyltransferase activity"/>
    <property type="evidence" value="ECO:0007669"/>
    <property type="project" value="UniProtKB-UniRule"/>
</dbReference>
<comment type="catalytic activity">
    <reaction evidence="10">
        <text>UMP + diphosphate = 5-phospho-alpha-D-ribose 1-diphosphate + uracil</text>
        <dbReference type="Rhea" id="RHEA:13017"/>
        <dbReference type="ChEBI" id="CHEBI:17568"/>
        <dbReference type="ChEBI" id="CHEBI:33019"/>
        <dbReference type="ChEBI" id="CHEBI:57865"/>
        <dbReference type="ChEBI" id="CHEBI:58017"/>
        <dbReference type="EC" id="2.4.2.9"/>
    </reaction>
</comment>
<dbReference type="InterPro" id="IPR005765">
    <property type="entry name" value="UPRT"/>
</dbReference>
<dbReference type="PANTHER" id="PTHR32315">
    <property type="entry name" value="ADENINE PHOSPHORIBOSYLTRANSFERASE"/>
    <property type="match status" value="1"/>
</dbReference>
<dbReference type="InterPro" id="IPR050054">
    <property type="entry name" value="UPRTase/APRTase"/>
</dbReference>
<evidence type="ECO:0000256" key="9">
    <source>
        <dbReference type="ARBA" id="ARBA00023134"/>
    </source>
</evidence>
<dbReference type="CDD" id="cd06223">
    <property type="entry name" value="PRTases_typeI"/>
    <property type="match status" value="1"/>
</dbReference>
<accession>A0AAQ3L7P6</accession>
<feature type="domain" description="Phosphoribosyltransferase" evidence="14">
    <location>
        <begin position="6"/>
        <end position="205"/>
    </location>
</feature>
<organism evidence="15 16">
    <name type="scientific">Rubellicoccus peritrichatus</name>
    <dbReference type="NCBI Taxonomy" id="3080537"/>
    <lineage>
        <taxon>Bacteria</taxon>
        <taxon>Pseudomonadati</taxon>
        <taxon>Verrucomicrobiota</taxon>
        <taxon>Opitutia</taxon>
        <taxon>Puniceicoccales</taxon>
        <taxon>Cerasicoccaceae</taxon>
        <taxon>Rubellicoccus</taxon>
    </lineage>
</organism>
<reference evidence="15 16" key="1">
    <citation type="submission" date="2023-10" db="EMBL/GenBank/DDBJ databases">
        <title>Rubellicoccus peritrichatus gen. nov., sp. nov., isolated from an algae of coral reef tank.</title>
        <authorList>
            <person name="Luo J."/>
        </authorList>
    </citation>
    <scope>NUCLEOTIDE SEQUENCE [LARGE SCALE GENOMIC DNA]</scope>
    <source>
        <strain evidence="15 16">CR14</strain>
    </source>
</reference>
<dbReference type="EMBL" id="CP136920">
    <property type="protein sequence ID" value="WOO40775.1"/>
    <property type="molecule type" value="Genomic_DNA"/>
</dbReference>
<comment type="similarity">
    <text evidence="3">Belongs to the UPRTase family.</text>
</comment>
<keyword evidence="5" id="KW-0021">Allosteric enzyme</keyword>
<dbReference type="SUPFAM" id="SSF53271">
    <property type="entry name" value="PRTase-like"/>
    <property type="match status" value="1"/>
</dbReference>
<keyword evidence="8" id="KW-0547">Nucleotide-binding</keyword>
<keyword evidence="6 15" id="KW-0328">Glycosyltransferase</keyword>
<keyword evidence="9" id="KW-0342">GTP-binding</keyword>
<evidence type="ECO:0000256" key="11">
    <source>
        <dbReference type="ARBA" id="ARBA00056901"/>
    </source>
</evidence>
<evidence type="ECO:0000256" key="13">
    <source>
        <dbReference type="NCBIfam" id="TIGR01091"/>
    </source>
</evidence>
<protein>
    <recommendedName>
        <fullName evidence="12 13">Uracil phosphoribosyltransferase</fullName>
        <ecNumber evidence="4 13">2.4.2.9</ecNumber>
    </recommendedName>
</protein>
<dbReference type="FunFam" id="3.40.50.2020:FF:000023">
    <property type="entry name" value="Probable uracil phosphoribosyltransferase"/>
    <property type="match status" value="1"/>
</dbReference>
<evidence type="ECO:0000256" key="3">
    <source>
        <dbReference type="ARBA" id="ARBA00009516"/>
    </source>
</evidence>
<dbReference type="Gene3D" id="3.40.50.2020">
    <property type="match status" value="1"/>
</dbReference>
<evidence type="ECO:0000256" key="6">
    <source>
        <dbReference type="ARBA" id="ARBA00022676"/>
    </source>
</evidence>
<name>A0AAQ3L7P6_9BACT</name>
<comment type="pathway">
    <text evidence="2">Pyrimidine metabolism; UMP biosynthesis via salvage pathway; UMP from uracil: step 1/1.</text>
</comment>
<evidence type="ECO:0000256" key="7">
    <source>
        <dbReference type="ARBA" id="ARBA00022679"/>
    </source>
</evidence>
<dbReference type="GO" id="GO:0005525">
    <property type="term" value="F:GTP binding"/>
    <property type="evidence" value="ECO:0007669"/>
    <property type="project" value="UniProtKB-KW"/>
</dbReference>
<dbReference type="RefSeq" id="WP_317832969.1">
    <property type="nucleotide sequence ID" value="NZ_CP136920.1"/>
</dbReference>
<evidence type="ECO:0000313" key="16">
    <source>
        <dbReference type="Proteomes" id="UP001304300"/>
    </source>
</evidence>
<dbReference type="EC" id="2.4.2.9" evidence="4 13"/>
<sequence>MALHIVEHPAARHYLTILRDEQTPHATFRAACEKLTLFLAMEATRSLKEKTTTVVTPLEETGGFAIEESPVVVPILRAGLGMLQVFVDLLPEVSVGYVGMERDETTAKAKSYYCKLPPMDGRTAIAIDPMLATGGSAEAVVQRLYDAGAATVKLVNIVAAPEGLARIEAAFPEIEIIAAALDRCLNEKAYICPGLGDFGDRLYGT</sequence>
<gene>
    <name evidence="15" type="primary">upp</name>
    <name evidence="15" type="ORF">RZN69_19300</name>
</gene>
<evidence type="ECO:0000256" key="10">
    <source>
        <dbReference type="ARBA" id="ARBA00052919"/>
    </source>
</evidence>
<comment type="function">
    <text evidence="11">Catalyzes the conversion of uracil and 5-phospho-alpha-D-ribose 1-diphosphate (PRPP) to UMP and diphosphate.</text>
</comment>
<dbReference type="NCBIfam" id="NF001097">
    <property type="entry name" value="PRK00129.1"/>
    <property type="match status" value="1"/>
</dbReference>
<dbReference type="KEGG" id="puo:RZN69_19300"/>
<dbReference type="NCBIfam" id="TIGR01091">
    <property type="entry name" value="upp"/>
    <property type="match status" value="1"/>
</dbReference>
<dbReference type="Pfam" id="PF14681">
    <property type="entry name" value="UPRTase"/>
    <property type="match status" value="1"/>
</dbReference>
<dbReference type="InterPro" id="IPR029057">
    <property type="entry name" value="PRTase-like"/>
</dbReference>
<dbReference type="AlphaFoldDB" id="A0AAQ3L7P6"/>
<dbReference type="GO" id="GO:0006223">
    <property type="term" value="P:uracil salvage"/>
    <property type="evidence" value="ECO:0007669"/>
    <property type="project" value="InterPro"/>
</dbReference>
<comment type="cofactor">
    <cofactor evidence="1">
        <name>Mg(2+)</name>
        <dbReference type="ChEBI" id="CHEBI:18420"/>
    </cofactor>
</comment>
<keyword evidence="16" id="KW-1185">Reference proteome</keyword>
<evidence type="ECO:0000313" key="15">
    <source>
        <dbReference type="EMBL" id="WOO40775.1"/>
    </source>
</evidence>
<evidence type="ECO:0000256" key="2">
    <source>
        <dbReference type="ARBA" id="ARBA00005180"/>
    </source>
</evidence>
<evidence type="ECO:0000259" key="14">
    <source>
        <dbReference type="Pfam" id="PF14681"/>
    </source>
</evidence>
<evidence type="ECO:0000256" key="5">
    <source>
        <dbReference type="ARBA" id="ARBA00022533"/>
    </source>
</evidence>
<dbReference type="InterPro" id="IPR000836">
    <property type="entry name" value="PRTase_dom"/>
</dbReference>
<keyword evidence="7 15" id="KW-0808">Transferase</keyword>
<dbReference type="PANTHER" id="PTHR32315:SF4">
    <property type="entry name" value="URACIL PHOSPHORIBOSYLTRANSFERASE, CHLOROPLASTIC"/>
    <property type="match status" value="1"/>
</dbReference>
<proteinExistence type="inferred from homology"/>
<dbReference type="Proteomes" id="UP001304300">
    <property type="component" value="Chromosome"/>
</dbReference>
<evidence type="ECO:0000256" key="4">
    <source>
        <dbReference type="ARBA" id="ARBA00011894"/>
    </source>
</evidence>
<evidence type="ECO:0000256" key="12">
    <source>
        <dbReference type="ARBA" id="ARBA00072146"/>
    </source>
</evidence>